<name>A0A759SER8_SALER</name>
<feature type="compositionally biased region" description="Basic and acidic residues" evidence="1">
    <location>
        <begin position="299"/>
        <end position="311"/>
    </location>
</feature>
<proteinExistence type="predicted"/>
<reference evidence="3" key="2">
    <citation type="submission" date="2020-02" db="EMBL/GenBank/DDBJ databases">
        <authorList>
            <consortium name="NCBI Pathogen Detection Project"/>
        </authorList>
    </citation>
    <scope>NUCLEOTIDE SEQUENCE</scope>
    <source>
        <strain evidence="3">MA.CK_94/00006681</strain>
    </source>
</reference>
<sequence>MSKSLLDLLNKTRGDIAAKRGNNIDLTRMKDGNNYLRIFPNKDDPNGVFFQTFGMHYVKHQNEEGKEVTTAYICEQHTHGHACQLCEMVMEGRARFKGNKAMEERINSMRATPRYLVNGVLSAREDFADAEKCQLIELPATVFDDICKVMSEDIADDIGNPLSKEEGYAFLVKRTGSGRDTKYDVSPKRKVYKGDIDEKLWSTQHDLIAYANQADETRLLSTARTMGRLIGIAAPAATISSLAISSPASSATASAASLPGFGTITGHTEGATAVATTHTPAPESTSLVDEEILRAAEAEFKPETKPEEAKATESAASASTSASTAAASATADEGLDDLLAELNAL</sequence>
<gene>
    <name evidence="3" type="ORF">G8W64_003995</name>
</gene>
<organism evidence="3">
    <name type="scientific">Salmonella enterica</name>
    <name type="common">Salmonella choleraesuis</name>
    <dbReference type="NCBI Taxonomy" id="28901"/>
    <lineage>
        <taxon>Bacteria</taxon>
        <taxon>Pseudomonadati</taxon>
        <taxon>Pseudomonadota</taxon>
        <taxon>Gammaproteobacteria</taxon>
        <taxon>Enterobacterales</taxon>
        <taxon>Enterobacteriaceae</taxon>
        <taxon>Salmonella</taxon>
    </lineage>
</organism>
<accession>A0A759SER8</accession>
<dbReference type="InterPro" id="IPR044947">
    <property type="entry name" value="Phage_T4_Gp32_ssDNA-bd_sf"/>
</dbReference>
<feature type="domain" description="Bacteriophage T4 Gp32 single-stranded DNA-binding" evidence="2">
    <location>
        <begin position="30"/>
        <end position="230"/>
    </location>
</feature>
<reference evidence="3" key="1">
    <citation type="journal article" date="2018" name="Genome Biol.">
        <title>SKESA: strategic k-mer extension for scrupulous assemblies.</title>
        <authorList>
            <person name="Souvorov A."/>
            <person name="Agarwala R."/>
            <person name="Lipman D.J."/>
        </authorList>
    </citation>
    <scope>NUCLEOTIDE SEQUENCE</scope>
    <source>
        <strain evidence="3">MA.CK_94/00006681</strain>
    </source>
</reference>
<evidence type="ECO:0000256" key="1">
    <source>
        <dbReference type="SAM" id="MobiDB-lite"/>
    </source>
</evidence>
<dbReference type="GO" id="GO:0003697">
    <property type="term" value="F:single-stranded DNA binding"/>
    <property type="evidence" value="ECO:0007669"/>
    <property type="project" value="InterPro"/>
</dbReference>
<dbReference type="AlphaFoldDB" id="A0A759SER8"/>
<feature type="region of interest" description="Disordered" evidence="1">
    <location>
        <begin position="299"/>
        <end position="330"/>
    </location>
</feature>
<dbReference type="Gene3D" id="3.90.198.10">
    <property type="entry name" value="Replication Fork Single-Stranded Dna Binding Protein"/>
    <property type="match status" value="1"/>
</dbReference>
<protein>
    <submittedName>
        <fullName evidence="3">Regulator</fullName>
    </submittedName>
</protein>
<feature type="compositionally biased region" description="Low complexity" evidence="1">
    <location>
        <begin position="312"/>
        <end position="330"/>
    </location>
</feature>
<evidence type="ECO:0000259" key="2">
    <source>
        <dbReference type="Pfam" id="PF08804"/>
    </source>
</evidence>
<dbReference type="Pfam" id="PF08804">
    <property type="entry name" value="gp32"/>
    <property type="match status" value="1"/>
</dbReference>
<evidence type="ECO:0000313" key="3">
    <source>
        <dbReference type="EMBL" id="HAG2007350.1"/>
    </source>
</evidence>
<dbReference type="EMBL" id="DAAXPJ010000010">
    <property type="protein sequence ID" value="HAG2007350.1"/>
    <property type="molecule type" value="Genomic_DNA"/>
</dbReference>
<comment type="caution">
    <text evidence="3">The sequence shown here is derived from an EMBL/GenBank/DDBJ whole genome shotgun (WGS) entry which is preliminary data.</text>
</comment>
<dbReference type="InterPro" id="IPR012339">
    <property type="entry name" value="Phage_T4_Gp32_ssDNA-bd"/>
</dbReference>